<evidence type="ECO:0000313" key="3">
    <source>
        <dbReference type="Proteomes" id="UP000516437"/>
    </source>
</evidence>
<evidence type="ECO:0000256" key="1">
    <source>
        <dbReference type="SAM" id="MobiDB-lite"/>
    </source>
</evidence>
<dbReference type="EMBL" id="RXIC02000021">
    <property type="protein sequence ID" value="KAB1220644.1"/>
    <property type="molecule type" value="Genomic_DNA"/>
</dbReference>
<dbReference type="Proteomes" id="UP000516437">
    <property type="component" value="Chromosome 3"/>
</dbReference>
<comment type="caution">
    <text evidence="2">The sequence shown here is derived from an EMBL/GenBank/DDBJ whole genome shotgun (WGS) entry which is preliminary data.</text>
</comment>
<dbReference type="AlphaFoldDB" id="A0A6A1W5V7"/>
<proteinExistence type="predicted"/>
<accession>A0A6A1W5V7</accession>
<reference evidence="2 3" key="1">
    <citation type="journal article" date="2019" name="Plant Biotechnol. J.">
        <title>The red bayberry genome and genetic basis of sex determination.</title>
        <authorList>
            <person name="Jia H.M."/>
            <person name="Jia H.J."/>
            <person name="Cai Q.L."/>
            <person name="Wang Y."/>
            <person name="Zhao H.B."/>
            <person name="Yang W.F."/>
            <person name="Wang G.Y."/>
            <person name="Li Y.H."/>
            <person name="Zhan D.L."/>
            <person name="Shen Y.T."/>
            <person name="Niu Q.F."/>
            <person name="Chang L."/>
            <person name="Qiu J."/>
            <person name="Zhao L."/>
            <person name="Xie H.B."/>
            <person name="Fu W.Y."/>
            <person name="Jin J."/>
            <person name="Li X.W."/>
            <person name="Jiao Y."/>
            <person name="Zhou C.C."/>
            <person name="Tu T."/>
            <person name="Chai C.Y."/>
            <person name="Gao J.L."/>
            <person name="Fan L.J."/>
            <person name="van de Weg E."/>
            <person name="Wang J.Y."/>
            <person name="Gao Z.S."/>
        </authorList>
    </citation>
    <scope>NUCLEOTIDE SEQUENCE [LARGE SCALE GENOMIC DNA]</scope>
    <source>
        <tissue evidence="2">Leaves</tissue>
    </source>
</reference>
<dbReference type="PANTHER" id="PTHR33872">
    <property type="entry name" value="DNA POLYMERASE EPSILON CATALYTIC SUBUNIT A"/>
    <property type="match status" value="1"/>
</dbReference>
<gene>
    <name evidence="2" type="ORF">CJ030_MR3G009406</name>
</gene>
<evidence type="ECO:0000313" key="2">
    <source>
        <dbReference type="EMBL" id="KAB1220644.1"/>
    </source>
</evidence>
<protein>
    <submittedName>
        <fullName evidence="2">Uncharacterized protein</fullName>
    </submittedName>
</protein>
<dbReference type="OrthoDB" id="1858881at2759"/>
<feature type="region of interest" description="Disordered" evidence="1">
    <location>
        <begin position="37"/>
        <end position="60"/>
    </location>
</feature>
<organism evidence="2 3">
    <name type="scientific">Morella rubra</name>
    <name type="common">Chinese bayberry</name>
    <dbReference type="NCBI Taxonomy" id="262757"/>
    <lineage>
        <taxon>Eukaryota</taxon>
        <taxon>Viridiplantae</taxon>
        <taxon>Streptophyta</taxon>
        <taxon>Embryophyta</taxon>
        <taxon>Tracheophyta</taxon>
        <taxon>Spermatophyta</taxon>
        <taxon>Magnoliopsida</taxon>
        <taxon>eudicotyledons</taxon>
        <taxon>Gunneridae</taxon>
        <taxon>Pentapetalae</taxon>
        <taxon>rosids</taxon>
        <taxon>fabids</taxon>
        <taxon>Fagales</taxon>
        <taxon>Myricaceae</taxon>
        <taxon>Morella</taxon>
    </lineage>
</organism>
<name>A0A6A1W5V7_9ROSI</name>
<dbReference type="PANTHER" id="PTHR33872:SF2">
    <property type="entry name" value="DNA POLYMERASE EPSILON CATALYTIC SUBUNIT A"/>
    <property type="match status" value="1"/>
</dbReference>
<sequence>MGSLMAGWDSPVRDPKSVALERNRSLTKAEVGAYWRAKKKAGEEHPGDIPSSPDYSIQRSSFGDSVKKYERSNSAANTKKGFMEMESEASLVKLITKNGWWTRSNWAFLNEPPVSEGDSNSYTSQFHVAGLATSKSNAGDGINA</sequence>
<keyword evidence="3" id="KW-1185">Reference proteome</keyword>